<dbReference type="OrthoDB" id="7488526at2"/>
<keyword evidence="1 2" id="KW-0808">Transferase</keyword>
<dbReference type="Pfam" id="PF02515">
    <property type="entry name" value="CoA_transf_3"/>
    <property type="match status" value="1"/>
</dbReference>
<dbReference type="EMBL" id="REFR01000009">
    <property type="protein sequence ID" value="RMB11827.1"/>
    <property type="molecule type" value="Genomic_DNA"/>
</dbReference>
<evidence type="ECO:0000313" key="2">
    <source>
        <dbReference type="EMBL" id="RMB11827.1"/>
    </source>
</evidence>
<dbReference type="Gene3D" id="3.40.50.10540">
    <property type="entry name" value="Crotonobetainyl-coa:carnitine coa-transferase, domain 1"/>
    <property type="match status" value="1"/>
</dbReference>
<dbReference type="InterPro" id="IPR023606">
    <property type="entry name" value="CoA-Trfase_III_dom_1_sf"/>
</dbReference>
<dbReference type="Gene3D" id="3.30.1540.10">
    <property type="entry name" value="formyl-coa transferase, domain 3"/>
    <property type="match status" value="1"/>
</dbReference>
<dbReference type="InterPro" id="IPR003673">
    <property type="entry name" value="CoA-Trfase_fam_III"/>
</dbReference>
<dbReference type="InParanoid" id="A0A3M0CSC4"/>
<sequence>MKPLQGVRVLDMSRVLAGPWAGQVLADLGADVIKVERPGSGDDTRGWGPPYLRDTDGRETDEAAYYLAANRGKRSLALDIATPEGRDIIRRLAADSDVLIENFKAGGLKRHGLDYESLSALNPSIVYCSITGFGQSGPDAVRPGYDFVIQAMAGLMSVTGPDTGVDAVPHKAGIAMADLATGLYAVIAILAALNERGRADQAGRRRGRHIDMALFDASLGLMANQAMNYLIGDNVPGPSGNAHPNIVPYQVFATLDGQMVLAAGNDGQFRAFARVAGRPGLADDARFATNRARVENRADIVPVLAGIMACRTTSDWVSSLKAAGVPAGPVNALDAAFAEPSAVARGLRFDLPHPLSGAVPQVAPPLRLDGELMHADMAPPLLGQHTDEILSELGIDGSLRQSWRARGLIA</sequence>
<protein>
    <submittedName>
        <fullName evidence="2">Crotonobetainyl-CoA:carnitine CoA-transferase CaiB-like acyl-CoA transferase</fullName>
    </submittedName>
</protein>
<comment type="caution">
    <text evidence="2">The sequence shown here is derived from an EMBL/GenBank/DDBJ whole genome shotgun (WGS) entry which is preliminary data.</text>
</comment>
<dbReference type="InterPro" id="IPR044855">
    <property type="entry name" value="CoA-Trfase_III_dom3_sf"/>
</dbReference>
<accession>A0A3M0CSC4</accession>
<dbReference type="GO" id="GO:0008410">
    <property type="term" value="F:CoA-transferase activity"/>
    <property type="evidence" value="ECO:0007669"/>
    <property type="project" value="TreeGrafter"/>
</dbReference>
<dbReference type="PANTHER" id="PTHR48207:SF3">
    <property type="entry name" value="SUCCINATE--HYDROXYMETHYLGLUTARATE COA-TRANSFERASE"/>
    <property type="match status" value="1"/>
</dbReference>
<dbReference type="AlphaFoldDB" id="A0A3M0CSC4"/>
<keyword evidence="3" id="KW-1185">Reference proteome</keyword>
<organism evidence="2 3">
    <name type="scientific">Eilatimonas milleporae</name>
    <dbReference type="NCBI Taxonomy" id="911205"/>
    <lineage>
        <taxon>Bacteria</taxon>
        <taxon>Pseudomonadati</taxon>
        <taxon>Pseudomonadota</taxon>
        <taxon>Alphaproteobacteria</taxon>
        <taxon>Kordiimonadales</taxon>
        <taxon>Kordiimonadaceae</taxon>
        <taxon>Eilatimonas</taxon>
    </lineage>
</organism>
<dbReference type="Proteomes" id="UP000271227">
    <property type="component" value="Unassembled WGS sequence"/>
</dbReference>
<gene>
    <name evidence="2" type="ORF">BXY39_0312</name>
</gene>
<evidence type="ECO:0000256" key="1">
    <source>
        <dbReference type="ARBA" id="ARBA00022679"/>
    </source>
</evidence>
<evidence type="ECO:0000313" key="3">
    <source>
        <dbReference type="Proteomes" id="UP000271227"/>
    </source>
</evidence>
<dbReference type="RefSeq" id="WP_121937063.1">
    <property type="nucleotide sequence ID" value="NZ_REFR01000009.1"/>
</dbReference>
<dbReference type="FunCoup" id="A0A3M0CSC4">
    <property type="interactions" value="380"/>
</dbReference>
<dbReference type="PANTHER" id="PTHR48207">
    <property type="entry name" value="SUCCINATE--HYDROXYMETHYLGLUTARATE COA-TRANSFERASE"/>
    <property type="match status" value="1"/>
</dbReference>
<dbReference type="InterPro" id="IPR050483">
    <property type="entry name" value="CoA-transferase_III_domain"/>
</dbReference>
<proteinExistence type="predicted"/>
<dbReference type="SUPFAM" id="SSF89796">
    <property type="entry name" value="CoA-transferase family III (CaiB/BaiF)"/>
    <property type="match status" value="1"/>
</dbReference>
<reference evidence="2 3" key="1">
    <citation type="submission" date="2018-10" db="EMBL/GenBank/DDBJ databases">
        <title>Genomic Encyclopedia of Archaeal and Bacterial Type Strains, Phase II (KMG-II): from individual species to whole genera.</title>
        <authorList>
            <person name="Goeker M."/>
        </authorList>
    </citation>
    <scope>NUCLEOTIDE SEQUENCE [LARGE SCALE GENOMIC DNA]</scope>
    <source>
        <strain evidence="2 3">DSM 25217</strain>
    </source>
</reference>
<name>A0A3M0CSC4_9PROT</name>